<proteinExistence type="predicted"/>
<evidence type="ECO:0000313" key="2">
    <source>
        <dbReference type="Proteomes" id="UP001604277"/>
    </source>
</evidence>
<keyword evidence="2" id="KW-1185">Reference proteome</keyword>
<organism evidence="1 2">
    <name type="scientific">Forsythia ovata</name>
    <dbReference type="NCBI Taxonomy" id="205694"/>
    <lineage>
        <taxon>Eukaryota</taxon>
        <taxon>Viridiplantae</taxon>
        <taxon>Streptophyta</taxon>
        <taxon>Embryophyta</taxon>
        <taxon>Tracheophyta</taxon>
        <taxon>Spermatophyta</taxon>
        <taxon>Magnoliopsida</taxon>
        <taxon>eudicotyledons</taxon>
        <taxon>Gunneridae</taxon>
        <taxon>Pentapetalae</taxon>
        <taxon>asterids</taxon>
        <taxon>lamiids</taxon>
        <taxon>Lamiales</taxon>
        <taxon>Oleaceae</taxon>
        <taxon>Forsythieae</taxon>
        <taxon>Forsythia</taxon>
    </lineage>
</organism>
<comment type="caution">
    <text evidence="1">The sequence shown here is derived from an EMBL/GenBank/DDBJ whole genome shotgun (WGS) entry which is preliminary data.</text>
</comment>
<evidence type="ECO:0000313" key="1">
    <source>
        <dbReference type="EMBL" id="KAL2514926.1"/>
    </source>
</evidence>
<accession>A0ABD1TQB5</accession>
<name>A0ABD1TQB5_9LAMI</name>
<dbReference type="AlphaFoldDB" id="A0ABD1TQB5"/>
<reference evidence="2" key="1">
    <citation type="submission" date="2024-07" db="EMBL/GenBank/DDBJ databases">
        <title>Two chromosome-level genome assemblies of Korean endemic species Abeliophyllum distichum and Forsythia ovata (Oleaceae).</title>
        <authorList>
            <person name="Jang H."/>
        </authorList>
    </citation>
    <scope>NUCLEOTIDE SEQUENCE [LARGE SCALE GENOMIC DNA]</scope>
</reference>
<dbReference type="Proteomes" id="UP001604277">
    <property type="component" value="Unassembled WGS sequence"/>
</dbReference>
<protein>
    <submittedName>
        <fullName evidence="1">Uncharacterized protein</fullName>
    </submittedName>
</protein>
<sequence>MVPFQSDKKCDFAIGCQWFIPPLLSKSQRPRLHLREYPPSVNELFPTTSSGSTIVSNNLERLVNNEPVYHSFQVDRPGSGNGISERVREAADTVSPEDDTVLPEEMVAFLITNMLRAHVLSFEMIKKYLGSAQKR</sequence>
<gene>
    <name evidence="1" type="ORF">Fot_28897</name>
</gene>
<dbReference type="EMBL" id="JBFOLJ010000008">
    <property type="protein sequence ID" value="KAL2514926.1"/>
    <property type="molecule type" value="Genomic_DNA"/>
</dbReference>